<gene>
    <name evidence="3" type="ORF">E3O42_16410</name>
</gene>
<dbReference type="Proteomes" id="UP000297907">
    <property type="component" value="Unassembled WGS sequence"/>
</dbReference>
<accession>A0A4R8VYB5</accession>
<keyword evidence="4" id="KW-1185">Reference proteome</keyword>
<evidence type="ECO:0000313" key="3">
    <source>
        <dbReference type="EMBL" id="TFB97528.1"/>
    </source>
</evidence>
<feature type="compositionally biased region" description="Acidic residues" evidence="1">
    <location>
        <begin position="206"/>
        <end position="233"/>
    </location>
</feature>
<feature type="domain" description="Lon N-terminal" evidence="2">
    <location>
        <begin position="1"/>
        <end position="190"/>
    </location>
</feature>
<dbReference type="PANTHER" id="PTHR46732:SF8">
    <property type="entry name" value="ATP-DEPENDENT PROTEASE LA (LON) DOMAIN PROTEIN"/>
    <property type="match status" value="1"/>
</dbReference>
<evidence type="ECO:0000313" key="4">
    <source>
        <dbReference type="Proteomes" id="UP000297907"/>
    </source>
</evidence>
<dbReference type="SMART" id="SM00464">
    <property type="entry name" value="LON"/>
    <property type="match status" value="1"/>
</dbReference>
<dbReference type="InterPro" id="IPR015947">
    <property type="entry name" value="PUA-like_sf"/>
</dbReference>
<comment type="caution">
    <text evidence="3">The sequence shown here is derived from an EMBL/GenBank/DDBJ whole genome shotgun (WGS) entry which is preliminary data.</text>
</comment>
<dbReference type="PANTHER" id="PTHR46732">
    <property type="entry name" value="ATP-DEPENDENT PROTEASE LA (LON) DOMAIN PROTEIN"/>
    <property type="match status" value="1"/>
</dbReference>
<dbReference type="InterPro" id="IPR003111">
    <property type="entry name" value="Lon_prtase_N"/>
</dbReference>
<organism evidence="3 4">
    <name type="scientific">Cryobacterium adonitolivorans</name>
    <dbReference type="NCBI Taxonomy" id="1259189"/>
    <lineage>
        <taxon>Bacteria</taxon>
        <taxon>Bacillati</taxon>
        <taxon>Actinomycetota</taxon>
        <taxon>Actinomycetes</taxon>
        <taxon>Micrococcales</taxon>
        <taxon>Microbacteriaceae</taxon>
        <taxon>Cryobacterium</taxon>
    </lineage>
</organism>
<evidence type="ECO:0000259" key="2">
    <source>
        <dbReference type="PROSITE" id="PS51787"/>
    </source>
</evidence>
<dbReference type="OrthoDB" id="25394at2"/>
<protein>
    <submittedName>
        <fullName evidence="3">Peptidase S16</fullName>
    </submittedName>
</protein>
<feature type="region of interest" description="Disordered" evidence="1">
    <location>
        <begin position="196"/>
        <end position="233"/>
    </location>
</feature>
<proteinExistence type="predicted"/>
<reference evidence="3 4" key="1">
    <citation type="submission" date="2019-03" db="EMBL/GenBank/DDBJ databases">
        <title>Genomics of glacier-inhabiting Cryobacterium strains.</title>
        <authorList>
            <person name="Liu Q."/>
            <person name="Xin Y.-H."/>
        </authorList>
    </citation>
    <scope>NUCLEOTIDE SEQUENCE [LARGE SCALE GENOMIC DNA]</scope>
    <source>
        <strain evidence="3 4">RHLS22-1</strain>
    </source>
</reference>
<dbReference type="InterPro" id="IPR046336">
    <property type="entry name" value="Lon_prtase_N_sf"/>
</dbReference>
<dbReference type="PROSITE" id="PS51787">
    <property type="entry name" value="LON_N"/>
    <property type="match status" value="1"/>
</dbReference>
<dbReference type="SUPFAM" id="SSF88697">
    <property type="entry name" value="PUA domain-like"/>
    <property type="match status" value="1"/>
</dbReference>
<dbReference type="AlphaFoldDB" id="A0A4R8VYB5"/>
<dbReference type="EMBL" id="SOFL01000053">
    <property type="protein sequence ID" value="TFB97528.1"/>
    <property type="molecule type" value="Genomic_DNA"/>
</dbReference>
<sequence>MFPLGSVLFPYMPLQLRVFEERYLMMLASILESEPAEFGVVLIERGQEVGGGEHPFSTGTVAQVLELVAPEGFVGLVAQGDRRIEVVEWRQDTPYPQAVVRELPALVWDDALIPLRVLAEQTVRRTLSLASEFTDDAWSASVALSEDPVEAAWQLAGIAPVGPLDQVAMLRSTTMAGLLRSIFDHTEAAADAFRVPGPGELRVDDLNTDDLNTDDLNTDDLNPDDPDPDDPGV</sequence>
<dbReference type="Gene3D" id="2.30.130.40">
    <property type="entry name" value="LON domain-like"/>
    <property type="match status" value="1"/>
</dbReference>
<evidence type="ECO:0000256" key="1">
    <source>
        <dbReference type="SAM" id="MobiDB-lite"/>
    </source>
</evidence>
<dbReference type="Pfam" id="PF02190">
    <property type="entry name" value="LON_substr_bdg"/>
    <property type="match status" value="1"/>
</dbReference>
<name>A0A4R8VYB5_9MICO</name>